<comment type="caution">
    <text evidence="1">The sequence shown here is derived from an EMBL/GenBank/DDBJ whole genome shotgun (WGS) entry which is preliminary data.</text>
</comment>
<sequence>MVRVAPVGQQADRHALAGERSLVARAGAPLMVTVAVVVAPALHARLQQREERAPHGVCAAHVAPFGIGRTAPSGDGCRPRFLIPATPVRRFRAIREFGHSGAGDFPSPRSCATQSFFPHRKQVVLVRHRPDSRPSRENKPLGVFST</sequence>
<name>A0ACC4WEN1_STRFR</name>
<evidence type="ECO:0000313" key="1">
    <source>
        <dbReference type="EMBL" id="KNE83020.1"/>
    </source>
</evidence>
<gene>
    <name evidence="1" type="ORF">ADZ36_08030</name>
</gene>
<organism evidence="1 2">
    <name type="scientific">Streptomyces fradiae</name>
    <name type="common">Streptomyces roseoflavus</name>
    <dbReference type="NCBI Taxonomy" id="1906"/>
    <lineage>
        <taxon>Bacteria</taxon>
        <taxon>Bacillati</taxon>
        <taxon>Actinomycetota</taxon>
        <taxon>Actinomycetes</taxon>
        <taxon>Kitasatosporales</taxon>
        <taxon>Streptomycetaceae</taxon>
        <taxon>Streptomyces</taxon>
    </lineage>
</organism>
<dbReference type="EMBL" id="LGSP01000010">
    <property type="protein sequence ID" value="KNE83020.1"/>
    <property type="molecule type" value="Genomic_DNA"/>
</dbReference>
<keyword evidence="2" id="KW-1185">Reference proteome</keyword>
<dbReference type="Proteomes" id="UP000037185">
    <property type="component" value="Unassembled WGS sequence"/>
</dbReference>
<protein>
    <submittedName>
        <fullName evidence="1">Uncharacterized protein</fullName>
    </submittedName>
</protein>
<proteinExistence type="predicted"/>
<evidence type="ECO:0000313" key="2">
    <source>
        <dbReference type="Proteomes" id="UP000037185"/>
    </source>
</evidence>
<accession>A0ACC4WEN1</accession>
<reference evidence="1" key="1">
    <citation type="submission" date="2015-07" db="EMBL/GenBank/DDBJ databases">
        <title>Draft genome sequence of Streptomyces fradiae, a resistant strain to nitron-oligomycin.</title>
        <authorList>
            <person name="Vatlin A.A."/>
            <person name="Bekker O.B."/>
            <person name="Danilenko V.N."/>
        </authorList>
    </citation>
    <scope>NUCLEOTIDE SEQUENCE</scope>
    <source>
        <strain evidence="1">Olg1-1</strain>
    </source>
</reference>